<accession>A0A7T8GUT5</accession>
<dbReference type="InterPro" id="IPR004911">
    <property type="entry name" value="Interferon-induced_GILT"/>
</dbReference>
<dbReference type="PANTHER" id="PTHR13234:SF71">
    <property type="entry name" value="GAMMA-INTERFERON-INDUCIBLE LYSOSOMAL THIOL REDUCTASE-LIKE PROTEIN"/>
    <property type="match status" value="1"/>
</dbReference>
<dbReference type="Pfam" id="PF03227">
    <property type="entry name" value="GILT"/>
    <property type="match status" value="1"/>
</dbReference>
<proteinExistence type="inferred from homology"/>
<protein>
    <submittedName>
        <fullName evidence="3">Gamma-interferon-inducible lysosomal thiol reductase</fullName>
    </submittedName>
</protein>
<evidence type="ECO:0000313" key="4">
    <source>
        <dbReference type="Proteomes" id="UP000595437"/>
    </source>
</evidence>
<keyword evidence="2" id="KW-0325">Glycoprotein</keyword>
<evidence type="ECO:0000256" key="2">
    <source>
        <dbReference type="ARBA" id="ARBA00023180"/>
    </source>
</evidence>
<evidence type="ECO:0000313" key="3">
    <source>
        <dbReference type="EMBL" id="QQP38189.1"/>
    </source>
</evidence>
<dbReference type="Proteomes" id="UP000595437">
    <property type="component" value="Chromosome 13"/>
</dbReference>
<dbReference type="EMBL" id="CP045902">
    <property type="protein sequence ID" value="QQP38189.1"/>
    <property type="molecule type" value="Genomic_DNA"/>
</dbReference>
<dbReference type="AlphaFoldDB" id="A0A7T8GUT5"/>
<dbReference type="OrthoDB" id="958254at2759"/>
<dbReference type="GO" id="GO:0016671">
    <property type="term" value="F:oxidoreductase activity, acting on a sulfur group of donors, disulfide as acceptor"/>
    <property type="evidence" value="ECO:0007669"/>
    <property type="project" value="InterPro"/>
</dbReference>
<reference evidence="4" key="1">
    <citation type="submission" date="2021-01" db="EMBL/GenBank/DDBJ databases">
        <title>Caligus Genome Assembly.</title>
        <authorList>
            <person name="Gallardo-Escarate C."/>
        </authorList>
    </citation>
    <scope>NUCLEOTIDE SEQUENCE [LARGE SCALE GENOMIC DNA]</scope>
</reference>
<gene>
    <name evidence="3" type="ORF">FKW44_018696</name>
</gene>
<evidence type="ECO:0000256" key="1">
    <source>
        <dbReference type="ARBA" id="ARBA00005679"/>
    </source>
</evidence>
<sequence length="120" mass="13096">MDMTGGYTFSCQHGEEECAGNMVHACSAKYIESQSSLINFVACPTTRESFVLEKTRELGPHSKVFPNIEGQRLLAEAGEKTNALNPSLTFVPTNNQNALFTNLMEEVCKAYTGTPNPACN</sequence>
<dbReference type="PANTHER" id="PTHR13234">
    <property type="entry name" value="GAMMA-INTERFERON INDUCIBLE LYSOSOMAL THIOL REDUCTASE GILT"/>
    <property type="match status" value="1"/>
</dbReference>
<name>A0A7T8GUT5_CALRO</name>
<organism evidence="3 4">
    <name type="scientific">Caligus rogercresseyi</name>
    <name type="common">Sea louse</name>
    <dbReference type="NCBI Taxonomy" id="217165"/>
    <lineage>
        <taxon>Eukaryota</taxon>
        <taxon>Metazoa</taxon>
        <taxon>Ecdysozoa</taxon>
        <taxon>Arthropoda</taxon>
        <taxon>Crustacea</taxon>
        <taxon>Multicrustacea</taxon>
        <taxon>Hexanauplia</taxon>
        <taxon>Copepoda</taxon>
        <taxon>Siphonostomatoida</taxon>
        <taxon>Caligidae</taxon>
        <taxon>Caligus</taxon>
    </lineage>
</organism>
<keyword evidence="4" id="KW-1185">Reference proteome</keyword>
<comment type="similarity">
    <text evidence="1">Belongs to the GILT family.</text>
</comment>